<dbReference type="Pfam" id="PF12685">
    <property type="entry name" value="SpoIIIAH"/>
    <property type="match status" value="1"/>
</dbReference>
<name>A0A645HDM5_9ZZZZ</name>
<evidence type="ECO:0008006" key="2">
    <source>
        <dbReference type="Google" id="ProtNLM"/>
    </source>
</evidence>
<dbReference type="InterPro" id="IPR038503">
    <property type="entry name" value="SpoIIIAH_sf"/>
</dbReference>
<proteinExistence type="predicted"/>
<sequence>MKILIQIPRFISRKRVRRSIAGLLFLCILIGVGWALSHRQAPHFEEKNTMPVNGSISGSLNDSGIEVSTEIMQKELHGENYFVDYRLRRDRTRQEEKTMLTAILNSNVEKTKAEAQQKWLELTSRISKEDEIENLLRIKGFQDGVVDISPSSVNIIIFAASLSPHEISVIQDITMRVADVRIDRINISVRK</sequence>
<reference evidence="1" key="1">
    <citation type="submission" date="2019-08" db="EMBL/GenBank/DDBJ databases">
        <authorList>
            <person name="Kucharzyk K."/>
            <person name="Murdoch R.W."/>
            <person name="Higgins S."/>
            <person name="Loffler F."/>
        </authorList>
    </citation>
    <scope>NUCLEOTIDE SEQUENCE</scope>
</reference>
<comment type="caution">
    <text evidence="1">The sequence shown here is derived from an EMBL/GenBank/DDBJ whole genome shotgun (WGS) entry which is preliminary data.</text>
</comment>
<dbReference type="Gene3D" id="1.10.287.4300">
    <property type="entry name" value="Stage III sporulation protein AH-like"/>
    <property type="match status" value="1"/>
</dbReference>
<accession>A0A645HDM5</accession>
<dbReference type="AlphaFoldDB" id="A0A645HDM5"/>
<organism evidence="1">
    <name type="scientific">bioreactor metagenome</name>
    <dbReference type="NCBI Taxonomy" id="1076179"/>
    <lineage>
        <taxon>unclassified sequences</taxon>
        <taxon>metagenomes</taxon>
        <taxon>ecological metagenomes</taxon>
    </lineage>
</organism>
<dbReference type="InterPro" id="IPR024232">
    <property type="entry name" value="SpoIIIAH"/>
</dbReference>
<gene>
    <name evidence="1" type="ORF">SDC9_184637</name>
</gene>
<evidence type="ECO:0000313" key="1">
    <source>
        <dbReference type="EMBL" id="MPN37121.1"/>
    </source>
</evidence>
<protein>
    <recommendedName>
        <fullName evidence="2">Stage III sporulation protein AH</fullName>
    </recommendedName>
</protein>
<dbReference type="EMBL" id="VSSQ01091610">
    <property type="protein sequence ID" value="MPN37121.1"/>
    <property type="molecule type" value="Genomic_DNA"/>
</dbReference>